<dbReference type="SUPFAM" id="SSF56925">
    <property type="entry name" value="OMPA-like"/>
    <property type="match status" value="1"/>
</dbReference>
<feature type="chain" id="PRO_5025425840" description="Outer membrane protein beta-barrel domain-containing protein" evidence="6">
    <location>
        <begin position="23"/>
        <end position="289"/>
    </location>
</feature>
<evidence type="ECO:0000256" key="4">
    <source>
        <dbReference type="ARBA" id="ARBA00023237"/>
    </source>
</evidence>
<keyword evidence="3" id="KW-0472">Membrane</keyword>
<dbReference type="GO" id="GO:0009279">
    <property type="term" value="C:cell outer membrane"/>
    <property type="evidence" value="ECO:0007669"/>
    <property type="project" value="UniProtKB-SubCell"/>
</dbReference>
<protein>
    <recommendedName>
        <fullName evidence="7">Outer membrane protein beta-barrel domain-containing protein</fullName>
    </recommendedName>
</protein>
<dbReference type="InterPro" id="IPR051692">
    <property type="entry name" value="OMP-like"/>
</dbReference>
<name>A0A679JN93_9HYPH</name>
<dbReference type="AlphaFoldDB" id="A0A679JN93"/>
<evidence type="ECO:0000256" key="2">
    <source>
        <dbReference type="ARBA" id="ARBA00022729"/>
    </source>
</evidence>
<comment type="subcellular location">
    <subcellularLocation>
        <location evidence="1">Cell outer membrane</location>
    </subcellularLocation>
</comment>
<sequence length="289" mass="31289">MRTVTLALLTSVALGHFSTTQAADLDYGVLRGPDYAPASAEIDWNGFYFGAHAGYSSTSQKYTNRFSNILNDYLSKRAEYFPFSTALTESVSGLSVFERRGDGTGFGGFAGYNYMFDETVIGVEADYTTLDAAARSRDFQNNNFYDINSRGALYRVNMQVKGLASAKIVDYGTLRVRAGYTLGDFMPFVSAGLAIGRAEIGQQIVVSATNSKFNRTISEGNIGGDPSNAVIGAYAKTKVVGGFAAGAGLEYALTQNILLRGEYQYVQFNDFDGYKINLNTVRGGAAMKF</sequence>
<gene>
    <name evidence="8" type="ORF">MBUL_04163</name>
</gene>
<evidence type="ECO:0000256" key="6">
    <source>
        <dbReference type="SAM" id="SignalP"/>
    </source>
</evidence>
<accession>A0A679JN93</accession>
<dbReference type="Gene3D" id="2.40.160.20">
    <property type="match status" value="1"/>
</dbReference>
<dbReference type="PANTHER" id="PTHR34001">
    <property type="entry name" value="BLL7405 PROTEIN"/>
    <property type="match status" value="1"/>
</dbReference>
<dbReference type="Pfam" id="PF13505">
    <property type="entry name" value="OMP_b-brl"/>
    <property type="match status" value="1"/>
</dbReference>
<organism evidence="8">
    <name type="scientific">Methylobacterium bullatum</name>
    <dbReference type="NCBI Taxonomy" id="570505"/>
    <lineage>
        <taxon>Bacteria</taxon>
        <taxon>Pseudomonadati</taxon>
        <taxon>Pseudomonadota</taxon>
        <taxon>Alphaproteobacteria</taxon>
        <taxon>Hyphomicrobiales</taxon>
        <taxon>Methylobacteriaceae</taxon>
        <taxon>Methylobacterium</taxon>
    </lineage>
</organism>
<dbReference type="PANTHER" id="PTHR34001:SF3">
    <property type="entry name" value="BLL7405 PROTEIN"/>
    <property type="match status" value="1"/>
</dbReference>
<evidence type="ECO:0000256" key="5">
    <source>
        <dbReference type="ARBA" id="ARBA00038306"/>
    </source>
</evidence>
<evidence type="ECO:0000256" key="3">
    <source>
        <dbReference type="ARBA" id="ARBA00023136"/>
    </source>
</evidence>
<keyword evidence="2 6" id="KW-0732">Signal</keyword>
<feature type="signal peptide" evidence="6">
    <location>
        <begin position="1"/>
        <end position="22"/>
    </location>
</feature>
<proteinExistence type="inferred from homology"/>
<dbReference type="EMBL" id="LR743504">
    <property type="protein sequence ID" value="CAA2107443.1"/>
    <property type="molecule type" value="Genomic_DNA"/>
</dbReference>
<comment type="similarity">
    <text evidence="5">Belongs to the Omp25/RopB family.</text>
</comment>
<keyword evidence="4" id="KW-0998">Cell outer membrane</keyword>
<reference evidence="8" key="1">
    <citation type="submission" date="2019-12" db="EMBL/GenBank/DDBJ databases">
        <authorList>
            <person name="Cremers G."/>
        </authorList>
    </citation>
    <scope>NUCLEOTIDE SEQUENCE</scope>
    <source>
        <strain evidence="8">Mbul1</strain>
    </source>
</reference>
<evidence type="ECO:0000259" key="7">
    <source>
        <dbReference type="Pfam" id="PF13505"/>
    </source>
</evidence>
<feature type="domain" description="Outer membrane protein beta-barrel" evidence="7">
    <location>
        <begin position="36"/>
        <end position="289"/>
    </location>
</feature>
<dbReference type="InterPro" id="IPR011250">
    <property type="entry name" value="OMP/PagP_B-barrel"/>
</dbReference>
<evidence type="ECO:0000256" key="1">
    <source>
        <dbReference type="ARBA" id="ARBA00004442"/>
    </source>
</evidence>
<dbReference type="InterPro" id="IPR027385">
    <property type="entry name" value="Beta-barrel_OMP"/>
</dbReference>
<evidence type="ECO:0000313" key="8">
    <source>
        <dbReference type="EMBL" id="CAA2107443.1"/>
    </source>
</evidence>